<comment type="function">
    <text evidence="1">Produces ATP from ADP in the presence of a proton gradient across the membrane.</text>
</comment>
<keyword evidence="10" id="KW-1185">Reference proteome</keyword>
<evidence type="ECO:0000256" key="3">
    <source>
        <dbReference type="ARBA" id="ARBA00005712"/>
    </source>
</evidence>
<dbReference type="InterPro" id="IPR001469">
    <property type="entry name" value="ATP_synth_F1_dsu/esu"/>
</dbReference>
<dbReference type="GO" id="GO:0012505">
    <property type="term" value="C:endomembrane system"/>
    <property type="evidence" value="ECO:0007669"/>
    <property type="project" value="UniProtKB-SubCell"/>
</dbReference>
<evidence type="ECO:0000313" key="9">
    <source>
        <dbReference type="EMBL" id="SMO63189.1"/>
    </source>
</evidence>
<keyword evidence="5" id="KW-0406">Ion transport</keyword>
<evidence type="ECO:0000259" key="8">
    <source>
        <dbReference type="Pfam" id="PF02823"/>
    </source>
</evidence>
<evidence type="ECO:0000256" key="4">
    <source>
        <dbReference type="ARBA" id="ARBA00022448"/>
    </source>
</evidence>
<evidence type="ECO:0000256" key="6">
    <source>
        <dbReference type="ARBA" id="ARBA00023136"/>
    </source>
</evidence>
<evidence type="ECO:0000313" key="10">
    <source>
        <dbReference type="Proteomes" id="UP000317593"/>
    </source>
</evidence>
<sequence>MNDEIMQLKIMVPEHIMEDRPVDKIIAEAPNGFFCLKPRHVDFTSALKPGILYYYRGTREHIIAIDRGILVKCGREVLVSVLNAIKGDNLSALEQQVRQEFQRIAKTEQAASTALRNLEADLIQHFIGLDKELDMNY</sequence>
<keyword evidence="4" id="KW-0813">Transport</keyword>
<evidence type="ECO:0000256" key="2">
    <source>
        <dbReference type="ARBA" id="ARBA00004184"/>
    </source>
</evidence>
<comment type="subcellular location">
    <subcellularLocation>
        <location evidence="2">Endomembrane system</location>
        <topology evidence="2">Peripheral membrane protein</topology>
    </subcellularLocation>
</comment>
<dbReference type="Pfam" id="PF02823">
    <property type="entry name" value="ATP-synt_DE_N"/>
    <property type="match status" value="1"/>
</dbReference>
<name>A0A521CUQ6_9BACT</name>
<accession>A0A521CUQ6</accession>
<evidence type="ECO:0000256" key="7">
    <source>
        <dbReference type="ARBA" id="ARBA00023196"/>
    </source>
</evidence>
<feature type="domain" description="ATP synthase F1 complex delta/epsilon subunit N-terminal" evidence="8">
    <location>
        <begin position="6"/>
        <end position="83"/>
    </location>
</feature>
<dbReference type="InterPro" id="IPR020546">
    <property type="entry name" value="ATP_synth_F1_dsu/esu_N"/>
</dbReference>
<dbReference type="NCBIfam" id="TIGR03166">
    <property type="entry name" value="alt_F1F0_F1_eps"/>
    <property type="match status" value="1"/>
</dbReference>
<keyword evidence="7" id="KW-0066">ATP synthesis</keyword>
<dbReference type="Proteomes" id="UP000317593">
    <property type="component" value="Unassembled WGS sequence"/>
</dbReference>
<protein>
    <submittedName>
        <fullName evidence="9">F-type H+-transporting ATPase subunit epsilon</fullName>
    </submittedName>
</protein>
<dbReference type="InterPro" id="IPR024037">
    <property type="entry name" value="Alt_ATP_synth_F1_esu"/>
</dbReference>
<dbReference type="GO" id="GO:0045259">
    <property type="term" value="C:proton-transporting ATP synthase complex"/>
    <property type="evidence" value="ECO:0007669"/>
    <property type="project" value="UniProtKB-KW"/>
</dbReference>
<dbReference type="CDD" id="cd12152">
    <property type="entry name" value="F1-ATPase_delta"/>
    <property type="match status" value="1"/>
</dbReference>
<keyword evidence="7" id="KW-0139">CF(1)</keyword>
<dbReference type="InterPro" id="IPR036771">
    <property type="entry name" value="ATPsynth_dsu/esu_N"/>
</dbReference>
<proteinExistence type="inferred from homology"/>
<reference evidence="9 10" key="1">
    <citation type="submission" date="2017-05" db="EMBL/GenBank/DDBJ databases">
        <authorList>
            <person name="Varghese N."/>
            <person name="Submissions S."/>
        </authorList>
    </citation>
    <scope>NUCLEOTIDE SEQUENCE [LARGE SCALE GENOMIC DNA]</scope>
    <source>
        <strain evidence="9 10">DSM 21194</strain>
    </source>
</reference>
<gene>
    <name evidence="9" type="ORF">SAMN06265218_107134</name>
</gene>
<dbReference type="SUPFAM" id="SSF51344">
    <property type="entry name" value="Epsilon subunit of F1F0-ATP synthase N-terminal domain"/>
    <property type="match status" value="1"/>
</dbReference>
<dbReference type="Gene3D" id="2.60.15.10">
    <property type="entry name" value="F0F1 ATP synthase delta/epsilon subunit, N-terminal"/>
    <property type="match status" value="1"/>
</dbReference>
<evidence type="ECO:0000256" key="1">
    <source>
        <dbReference type="ARBA" id="ARBA00003543"/>
    </source>
</evidence>
<dbReference type="OrthoDB" id="9804110at2"/>
<dbReference type="GO" id="GO:0046933">
    <property type="term" value="F:proton-transporting ATP synthase activity, rotational mechanism"/>
    <property type="evidence" value="ECO:0007669"/>
    <property type="project" value="InterPro"/>
</dbReference>
<organism evidence="9 10">
    <name type="scientific">Fodinibius sediminis</name>
    <dbReference type="NCBI Taxonomy" id="1214077"/>
    <lineage>
        <taxon>Bacteria</taxon>
        <taxon>Pseudomonadati</taxon>
        <taxon>Balneolota</taxon>
        <taxon>Balneolia</taxon>
        <taxon>Balneolales</taxon>
        <taxon>Balneolaceae</taxon>
        <taxon>Fodinibius</taxon>
    </lineage>
</organism>
<evidence type="ECO:0000256" key="5">
    <source>
        <dbReference type="ARBA" id="ARBA00023065"/>
    </source>
</evidence>
<dbReference type="EMBL" id="FXTH01000007">
    <property type="protein sequence ID" value="SMO63189.1"/>
    <property type="molecule type" value="Genomic_DNA"/>
</dbReference>
<keyword evidence="6" id="KW-0472">Membrane</keyword>
<comment type="similarity">
    <text evidence="3">Belongs to the ATPase epsilon chain family.</text>
</comment>
<dbReference type="RefSeq" id="WP_142714379.1">
    <property type="nucleotide sequence ID" value="NZ_FXTH01000007.1"/>
</dbReference>
<dbReference type="AlphaFoldDB" id="A0A521CUQ6"/>
<dbReference type="NCBIfam" id="NF004871">
    <property type="entry name" value="PRK06228.1"/>
    <property type="match status" value="1"/>
</dbReference>